<evidence type="ECO:0000313" key="1">
    <source>
        <dbReference type="EMBL" id="WAJ27520.1"/>
    </source>
</evidence>
<sequence length="86" mass="10201">MGLRDINRQDKKGCRVWRIWSGFNDEVVSEHERLVDAREAYEAAKIRWPEGVFELRTGAHVVQRSDQEGERADLAWCRANLPWMFR</sequence>
<evidence type="ECO:0000313" key="2">
    <source>
        <dbReference type="Proteomes" id="UP001163223"/>
    </source>
</evidence>
<dbReference type="EMBL" id="CP113520">
    <property type="protein sequence ID" value="WAJ27520.1"/>
    <property type="molecule type" value="Genomic_DNA"/>
</dbReference>
<dbReference type="Proteomes" id="UP001163223">
    <property type="component" value="Chromosome"/>
</dbReference>
<accession>A0ACD4NKU0</accession>
<gene>
    <name evidence="1" type="ORF">OXU80_22165</name>
</gene>
<protein>
    <submittedName>
        <fullName evidence="1">Uncharacterized protein</fullName>
    </submittedName>
</protein>
<name>A0ACD4NKU0_9HYPH</name>
<organism evidence="1 2">
    <name type="scientific">Antarcticirhabdus aurantiaca</name>
    <dbReference type="NCBI Taxonomy" id="2606717"/>
    <lineage>
        <taxon>Bacteria</taxon>
        <taxon>Pseudomonadati</taxon>
        <taxon>Pseudomonadota</taxon>
        <taxon>Alphaproteobacteria</taxon>
        <taxon>Hyphomicrobiales</taxon>
        <taxon>Aurantimonadaceae</taxon>
        <taxon>Antarcticirhabdus</taxon>
    </lineage>
</organism>
<proteinExistence type="predicted"/>
<keyword evidence="2" id="KW-1185">Reference proteome</keyword>
<reference evidence="1" key="1">
    <citation type="submission" date="2022-11" db="EMBL/GenBank/DDBJ databases">
        <title>beta-Carotene-producing bacterium, Jeongeuplla avenae sp. nov., alleviates the salt stress of Arabidopsis seedlings.</title>
        <authorList>
            <person name="Jiang L."/>
            <person name="Lee J."/>
        </authorList>
    </citation>
    <scope>NUCLEOTIDE SEQUENCE</scope>
    <source>
        <strain evidence="1">DY_R2A_6</strain>
    </source>
</reference>